<keyword evidence="2" id="KW-0479">Metal-binding</keyword>
<dbReference type="Proteomes" id="UP000323454">
    <property type="component" value="Unassembled WGS sequence"/>
</dbReference>
<protein>
    <submittedName>
        <fullName evidence="7">Rieske 2Fe-2S domain-containing protein</fullName>
    </submittedName>
</protein>
<dbReference type="SUPFAM" id="SSF50022">
    <property type="entry name" value="ISP domain"/>
    <property type="match status" value="1"/>
</dbReference>
<evidence type="ECO:0000256" key="3">
    <source>
        <dbReference type="ARBA" id="ARBA00023004"/>
    </source>
</evidence>
<name>A0A5B2WU08_9PSEU</name>
<keyword evidence="1" id="KW-0001">2Fe-2S</keyword>
<dbReference type="Gene3D" id="2.102.10.10">
    <property type="entry name" value="Rieske [2Fe-2S] iron-sulphur domain"/>
    <property type="match status" value="1"/>
</dbReference>
<gene>
    <name evidence="7" type="ORF">F0L68_28840</name>
</gene>
<dbReference type="GO" id="GO:0051537">
    <property type="term" value="F:2 iron, 2 sulfur cluster binding"/>
    <property type="evidence" value="ECO:0007669"/>
    <property type="project" value="UniProtKB-KW"/>
</dbReference>
<organism evidence="7 8">
    <name type="scientific">Solihabitans fulvus</name>
    <dbReference type="NCBI Taxonomy" id="1892852"/>
    <lineage>
        <taxon>Bacteria</taxon>
        <taxon>Bacillati</taxon>
        <taxon>Actinomycetota</taxon>
        <taxon>Actinomycetes</taxon>
        <taxon>Pseudonocardiales</taxon>
        <taxon>Pseudonocardiaceae</taxon>
        <taxon>Solihabitans</taxon>
    </lineage>
</organism>
<dbReference type="RefSeq" id="WP_149852985.1">
    <property type="nucleotide sequence ID" value="NZ_VUOB01000058.1"/>
</dbReference>
<evidence type="ECO:0000256" key="2">
    <source>
        <dbReference type="ARBA" id="ARBA00022723"/>
    </source>
</evidence>
<dbReference type="AlphaFoldDB" id="A0A5B2WU08"/>
<feature type="domain" description="Rieske" evidence="6">
    <location>
        <begin position="147"/>
        <end position="244"/>
    </location>
</feature>
<reference evidence="7 8" key="2">
    <citation type="submission" date="2019-09" db="EMBL/GenBank/DDBJ databases">
        <authorList>
            <person name="Jin C."/>
        </authorList>
    </citation>
    <scope>NUCLEOTIDE SEQUENCE [LARGE SCALE GENOMIC DNA]</scope>
    <source>
        <strain evidence="7 8">AN110305</strain>
    </source>
</reference>
<feature type="compositionally biased region" description="Basic and acidic residues" evidence="5">
    <location>
        <begin position="1"/>
        <end position="16"/>
    </location>
</feature>
<keyword evidence="4" id="KW-0411">Iron-sulfur</keyword>
<evidence type="ECO:0000256" key="5">
    <source>
        <dbReference type="SAM" id="MobiDB-lite"/>
    </source>
</evidence>
<keyword evidence="8" id="KW-1185">Reference proteome</keyword>
<dbReference type="Pfam" id="PF00355">
    <property type="entry name" value="Rieske"/>
    <property type="match status" value="1"/>
</dbReference>
<evidence type="ECO:0000256" key="4">
    <source>
        <dbReference type="ARBA" id="ARBA00023014"/>
    </source>
</evidence>
<keyword evidence="3" id="KW-0408">Iron</keyword>
<evidence type="ECO:0000313" key="7">
    <source>
        <dbReference type="EMBL" id="KAA2255231.1"/>
    </source>
</evidence>
<sequence length="259" mass="27618">MNRVDRFVESMLREQQPEPFPATEDEAEELRVAIELRAARAGDHEPSEEFVSTLHQRLAVALARPVGVAEAGPPTWDTTESPEAADDVDRSGVAGRDVRRRRFVRVAGIAAASLAAGVTADRVIAATTKPDPDGQASETLQPTVGAWRTVAASAELGEGAVREFDLGSASGFLERRDGQLRAVSGVCTHQGCRLALDASSRQLNCPCHNAVFALSGAIVRYELPVELTPLSLFQVRESDGAVQVFVPPSTGVTPPPTSR</sequence>
<comment type="caution">
    <text evidence="7">The sequence shown here is derived from an EMBL/GenBank/DDBJ whole genome shotgun (WGS) entry which is preliminary data.</text>
</comment>
<evidence type="ECO:0000259" key="6">
    <source>
        <dbReference type="PROSITE" id="PS51296"/>
    </source>
</evidence>
<evidence type="ECO:0000313" key="8">
    <source>
        <dbReference type="Proteomes" id="UP000323454"/>
    </source>
</evidence>
<dbReference type="InterPro" id="IPR036922">
    <property type="entry name" value="Rieske_2Fe-2S_sf"/>
</dbReference>
<feature type="region of interest" description="Disordered" evidence="5">
    <location>
        <begin position="1"/>
        <end position="25"/>
    </location>
</feature>
<reference evidence="7 8" key="1">
    <citation type="submission" date="2019-09" db="EMBL/GenBank/DDBJ databases">
        <title>Goodfellowia gen. nov., a new genus of the Pseudonocardineae related to Actinoalloteichus, containing Goodfellowia coeruleoviolacea gen. nov., comb. nov. gen. nov., comb. nov.</title>
        <authorList>
            <person name="Labeda D."/>
        </authorList>
    </citation>
    <scope>NUCLEOTIDE SEQUENCE [LARGE SCALE GENOMIC DNA]</scope>
    <source>
        <strain evidence="7 8">AN110305</strain>
    </source>
</reference>
<dbReference type="GO" id="GO:0046872">
    <property type="term" value="F:metal ion binding"/>
    <property type="evidence" value="ECO:0007669"/>
    <property type="project" value="UniProtKB-KW"/>
</dbReference>
<proteinExistence type="predicted"/>
<feature type="region of interest" description="Disordered" evidence="5">
    <location>
        <begin position="70"/>
        <end position="92"/>
    </location>
</feature>
<dbReference type="CDD" id="cd03467">
    <property type="entry name" value="Rieske"/>
    <property type="match status" value="1"/>
</dbReference>
<evidence type="ECO:0000256" key="1">
    <source>
        <dbReference type="ARBA" id="ARBA00022714"/>
    </source>
</evidence>
<dbReference type="InterPro" id="IPR017941">
    <property type="entry name" value="Rieske_2Fe-2S"/>
</dbReference>
<dbReference type="GO" id="GO:0016705">
    <property type="term" value="F:oxidoreductase activity, acting on paired donors, with incorporation or reduction of molecular oxygen"/>
    <property type="evidence" value="ECO:0007669"/>
    <property type="project" value="UniProtKB-ARBA"/>
</dbReference>
<dbReference type="EMBL" id="VUOB01000058">
    <property type="protein sequence ID" value="KAA2255231.1"/>
    <property type="molecule type" value="Genomic_DNA"/>
</dbReference>
<dbReference type="OrthoDB" id="9767869at2"/>
<dbReference type="PROSITE" id="PS51296">
    <property type="entry name" value="RIESKE"/>
    <property type="match status" value="1"/>
</dbReference>
<dbReference type="GO" id="GO:0004497">
    <property type="term" value="F:monooxygenase activity"/>
    <property type="evidence" value="ECO:0007669"/>
    <property type="project" value="UniProtKB-ARBA"/>
</dbReference>
<accession>A0A5B2WU08</accession>